<reference evidence="1" key="1">
    <citation type="submission" date="2017-04" db="EMBL/GenBank/DDBJ databases">
        <title>Unexpected and diverse lifestyles within the genus Limnohabitans.</title>
        <authorList>
            <person name="Kasalicky V."/>
            <person name="Mehrshad M."/>
            <person name="Andrei S.-A."/>
            <person name="Salcher M."/>
            <person name="Kratochvilova H."/>
            <person name="Simek K."/>
            <person name="Ghai R."/>
        </authorList>
    </citation>
    <scope>NUCLEOTIDE SEQUENCE [LARGE SCALE GENOMIC DNA]</scope>
    <source>
        <strain evidence="1">II-D5</strain>
    </source>
</reference>
<evidence type="ECO:0000313" key="1">
    <source>
        <dbReference type="EMBL" id="PVE42665.1"/>
    </source>
</evidence>
<organism evidence="1 2">
    <name type="scientific">Limnohabitans planktonicus II-D5</name>
    <dbReference type="NCBI Taxonomy" id="1293045"/>
    <lineage>
        <taxon>Bacteria</taxon>
        <taxon>Pseudomonadati</taxon>
        <taxon>Pseudomonadota</taxon>
        <taxon>Betaproteobacteria</taxon>
        <taxon>Burkholderiales</taxon>
        <taxon>Comamonadaceae</taxon>
        <taxon>Limnohabitans</taxon>
    </lineage>
</organism>
<accession>A0A2T7UD69</accession>
<dbReference type="OrthoDB" id="6864212at2"/>
<gene>
    <name evidence="1" type="ORF">H663_011275</name>
</gene>
<evidence type="ECO:0000313" key="2">
    <source>
        <dbReference type="Proteomes" id="UP000037507"/>
    </source>
</evidence>
<sequence>MRERYVVDTNVLIAASAADPIHPKDIDATPDDPVLREQVWNWLDRFQQSDARLVLDEAGEIYKEYNNKLGFNDFGIQVVIHKWSTAAVDDVPVDFDKHGHAVLPKSLSGLIHDDADKKIVAAALASHQLFGEGCVAFAGDTDWHDWETGLLNHNILLEPLIAAWSRQKHAEKQMR</sequence>
<protein>
    <recommendedName>
        <fullName evidence="3">PIN domain-containing protein</fullName>
    </recommendedName>
</protein>
<proteinExistence type="predicted"/>
<dbReference type="EMBL" id="LFYT02000012">
    <property type="protein sequence ID" value="PVE42665.1"/>
    <property type="molecule type" value="Genomic_DNA"/>
</dbReference>
<dbReference type="Proteomes" id="UP000037507">
    <property type="component" value="Unassembled WGS sequence"/>
</dbReference>
<dbReference type="AlphaFoldDB" id="A0A2T7UD69"/>
<dbReference type="STRING" id="1293045.H663_13670"/>
<comment type="caution">
    <text evidence="1">The sequence shown here is derived from an EMBL/GenBank/DDBJ whole genome shotgun (WGS) entry which is preliminary data.</text>
</comment>
<evidence type="ECO:0008006" key="3">
    <source>
        <dbReference type="Google" id="ProtNLM"/>
    </source>
</evidence>
<keyword evidence="2" id="KW-1185">Reference proteome</keyword>
<name>A0A2T7UD69_9BURK</name>